<dbReference type="Ensembl" id="ENSCINT00000035947.1">
    <property type="protein sequence ID" value="ENSCINP00000031778.1"/>
    <property type="gene ID" value="ENSCING00000024471.1"/>
</dbReference>
<dbReference type="AlphaFoldDB" id="H2XQ44"/>
<dbReference type="FunCoup" id="H2XQ44">
    <property type="interactions" value="1"/>
</dbReference>
<reference evidence="4" key="1">
    <citation type="journal article" date="2002" name="Science">
        <title>The draft genome of Ciona intestinalis: insights into chordate and vertebrate origins.</title>
        <authorList>
            <person name="Dehal P."/>
            <person name="Satou Y."/>
            <person name="Campbell R.K."/>
            <person name="Chapman J."/>
            <person name="Degnan B."/>
            <person name="De Tomaso A."/>
            <person name="Davidson B."/>
            <person name="Di Gregorio A."/>
            <person name="Gelpke M."/>
            <person name="Goodstein D.M."/>
            <person name="Harafuji N."/>
            <person name="Hastings K.E."/>
            <person name="Ho I."/>
            <person name="Hotta K."/>
            <person name="Huang W."/>
            <person name="Kawashima T."/>
            <person name="Lemaire P."/>
            <person name="Martinez D."/>
            <person name="Meinertzhagen I.A."/>
            <person name="Necula S."/>
            <person name="Nonaka M."/>
            <person name="Putnam N."/>
            <person name="Rash S."/>
            <person name="Saiga H."/>
            <person name="Satake M."/>
            <person name="Terry A."/>
            <person name="Yamada L."/>
            <person name="Wang H.G."/>
            <person name="Awazu S."/>
            <person name="Azumi K."/>
            <person name="Boore J."/>
            <person name="Branno M."/>
            <person name="Chin-Bow S."/>
            <person name="DeSantis R."/>
            <person name="Doyle S."/>
            <person name="Francino P."/>
            <person name="Keys D.N."/>
            <person name="Haga S."/>
            <person name="Hayashi H."/>
            <person name="Hino K."/>
            <person name="Imai K.S."/>
            <person name="Inaba K."/>
            <person name="Kano S."/>
            <person name="Kobayashi K."/>
            <person name="Kobayashi M."/>
            <person name="Lee B.I."/>
            <person name="Makabe K.W."/>
            <person name="Manohar C."/>
            <person name="Matassi G."/>
            <person name="Medina M."/>
            <person name="Mochizuki Y."/>
            <person name="Mount S."/>
            <person name="Morishita T."/>
            <person name="Miura S."/>
            <person name="Nakayama A."/>
            <person name="Nishizaka S."/>
            <person name="Nomoto H."/>
            <person name="Ohta F."/>
            <person name="Oishi K."/>
            <person name="Rigoutsos I."/>
            <person name="Sano M."/>
            <person name="Sasaki A."/>
            <person name="Sasakura Y."/>
            <person name="Shoguchi E."/>
            <person name="Shin-i T."/>
            <person name="Spagnuolo A."/>
            <person name="Stainier D."/>
            <person name="Suzuki M.M."/>
            <person name="Tassy O."/>
            <person name="Takatori N."/>
            <person name="Tokuoka M."/>
            <person name="Yagi K."/>
            <person name="Yoshizaki F."/>
            <person name="Wada S."/>
            <person name="Zhang C."/>
            <person name="Hyatt P.D."/>
            <person name="Larimer F."/>
            <person name="Detter C."/>
            <person name="Doggett N."/>
            <person name="Glavina T."/>
            <person name="Hawkins T."/>
            <person name="Richardson P."/>
            <person name="Lucas S."/>
            <person name="Kohara Y."/>
            <person name="Levine M."/>
            <person name="Satoh N."/>
            <person name="Rokhsar D.S."/>
        </authorList>
    </citation>
    <scope>NUCLEOTIDE SEQUENCE [LARGE SCALE GENOMIC DNA]</scope>
</reference>
<keyword evidence="2" id="KW-0812">Transmembrane</keyword>
<dbReference type="Gene3D" id="1.10.287.1490">
    <property type="match status" value="1"/>
</dbReference>
<dbReference type="HOGENOM" id="CLU_621038_0_0_1"/>
<dbReference type="KEGG" id="cin:100180291"/>
<evidence type="ECO:0000256" key="1">
    <source>
        <dbReference type="SAM" id="MobiDB-lite"/>
    </source>
</evidence>
<dbReference type="GeneTree" id="ENSGT00390000011196"/>
<accession>H2XQ44</accession>
<dbReference type="RefSeq" id="XP_002126623.1">
    <property type="nucleotide sequence ID" value="XM_002126587.5"/>
</dbReference>
<dbReference type="PANTHER" id="PTHR15717">
    <property type="entry name" value="PROTEIN KIAA0494"/>
    <property type="match status" value="1"/>
</dbReference>
<evidence type="ECO:0000313" key="3">
    <source>
        <dbReference type="Ensembl" id="ENSCINP00000031778.1"/>
    </source>
</evidence>
<protein>
    <submittedName>
        <fullName evidence="3">EF-hand calcium-binding domain-containing protein 14</fullName>
    </submittedName>
</protein>
<dbReference type="InterPro" id="IPR042352">
    <property type="entry name" value="EFCAB14"/>
</dbReference>
<gene>
    <name evidence="3" type="primary">LOC100180291</name>
</gene>
<evidence type="ECO:0000313" key="4">
    <source>
        <dbReference type="Proteomes" id="UP000008144"/>
    </source>
</evidence>
<reference evidence="3" key="3">
    <citation type="submission" date="2025-08" db="UniProtKB">
        <authorList>
            <consortium name="Ensembl"/>
        </authorList>
    </citation>
    <scope>IDENTIFICATION</scope>
</reference>
<dbReference type="EMBL" id="EAAA01002173">
    <property type="status" value="NOT_ANNOTATED_CDS"/>
    <property type="molecule type" value="Genomic_DNA"/>
</dbReference>
<sequence length="441" mass="49124">MGSHNKRMKKRRELDALLSGGRSKQGYEQLQPQSTSHHADIVFSSSSRDGDNFNSHLNYGTRKMGRAISIRKRACCMKRLYHICLPACMVAMIVTCVVISVGIVWLQLRLKSEVDGVKMRISKLEGWSRDEPASLADLETLVSSMQLEVTNIKQQIIQPLQLKLAGLMHQVEQQSSRQITQTFQDSINTLQQNVVELTTDVTHVHQSVTGLETSTQQLHAQTTQNSDDIARISSLVTDYKQEIESMENKPQRYAMASTSEGFYNSSINAIQSRLKLLEDNSATTNMLQPLSSKQTLMEVEISIIKNTVASVNESIMTLLDDNHGLQTQISSLEQTTENLRQSFLNEGESLSLPLTPETGGSNLNPQNIETNANVENVLNESVFPSHGTDHRVGDTTTSFTELPTKGQPEENDTVVGNLNELTEVATDYENSRTDLSHKTET</sequence>
<name>H2XQ44_CIOIN</name>
<feature type="transmembrane region" description="Helical" evidence="2">
    <location>
        <begin position="80"/>
        <end position="106"/>
    </location>
</feature>
<reference evidence="3" key="4">
    <citation type="submission" date="2025-09" db="UniProtKB">
        <authorList>
            <consortium name="Ensembl"/>
        </authorList>
    </citation>
    <scope>IDENTIFICATION</scope>
</reference>
<dbReference type="GeneID" id="100180291"/>
<dbReference type="OrthoDB" id="6436397at2759"/>
<reference evidence="3" key="2">
    <citation type="journal article" date="2008" name="Genome Biol.">
        <title>Improved genome assembly and evidence-based global gene model set for the chordate Ciona intestinalis: new insight into intron and operon populations.</title>
        <authorList>
            <person name="Satou Y."/>
            <person name="Mineta K."/>
            <person name="Ogasawara M."/>
            <person name="Sasakura Y."/>
            <person name="Shoguchi E."/>
            <person name="Ueno K."/>
            <person name="Yamada L."/>
            <person name="Matsumoto J."/>
            <person name="Wasserscheid J."/>
            <person name="Dewar K."/>
            <person name="Wiley G.B."/>
            <person name="Macmil S.L."/>
            <person name="Roe B.A."/>
            <person name="Zeller R.W."/>
            <person name="Hastings K.E."/>
            <person name="Lemaire P."/>
            <person name="Lindquist E."/>
            <person name="Endo T."/>
            <person name="Hotta K."/>
            <person name="Inaba K."/>
        </authorList>
    </citation>
    <scope>NUCLEOTIDE SEQUENCE [LARGE SCALE GENOMIC DNA]</scope>
    <source>
        <strain evidence="3">wild type</strain>
    </source>
</reference>
<dbReference type="PANTHER" id="PTHR15717:SF2">
    <property type="entry name" value="EF-HAND CALCIUM-BINDING DOMAIN-CONTAINING PROTEIN 14"/>
    <property type="match status" value="1"/>
</dbReference>
<organism evidence="3 4">
    <name type="scientific">Ciona intestinalis</name>
    <name type="common">Transparent sea squirt</name>
    <name type="synonym">Ascidia intestinalis</name>
    <dbReference type="NCBI Taxonomy" id="7719"/>
    <lineage>
        <taxon>Eukaryota</taxon>
        <taxon>Metazoa</taxon>
        <taxon>Chordata</taxon>
        <taxon>Tunicata</taxon>
        <taxon>Ascidiacea</taxon>
        <taxon>Phlebobranchia</taxon>
        <taxon>Cionidae</taxon>
        <taxon>Ciona</taxon>
    </lineage>
</organism>
<evidence type="ECO:0000256" key="2">
    <source>
        <dbReference type="SAM" id="Phobius"/>
    </source>
</evidence>
<keyword evidence="2" id="KW-0472">Membrane</keyword>
<feature type="region of interest" description="Disordered" evidence="1">
    <location>
        <begin position="383"/>
        <end position="412"/>
    </location>
</feature>
<keyword evidence="2" id="KW-1133">Transmembrane helix</keyword>
<proteinExistence type="predicted"/>
<dbReference type="STRING" id="7719.ENSCINP00000031778"/>
<dbReference type="Proteomes" id="UP000008144">
    <property type="component" value="Chromosome 5"/>
</dbReference>
<keyword evidence="4" id="KW-1185">Reference proteome</keyword>
<dbReference type="OMA" id="WIINDTH"/>
<accession>A0A1W2WFB3</accession>
<dbReference type="InParanoid" id="H2XQ44"/>